<dbReference type="RefSeq" id="WP_132010981.1">
    <property type="nucleotide sequence ID" value="NZ_JABUHM010000012.1"/>
</dbReference>
<dbReference type="InterPro" id="IPR000182">
    <property type="entry name" value="GNAT_dom"/>
</dbReference>
<dbReference type="PROSITE" id="PS51186">
    <property type="entry name" value="GNAT"/>
    <property type="match status" value="1"/>
</dbReference>
<gene>
    <name evidence="2" type="ORF">EV146_1142</name>
</gene>
<dbReference type="PIRSF" id="PIRSF037663">
    <property type="entry name" value="Acetyltransf_GNAT_prd"/>
    <property type="match status" value="1"/>
</dbReference>
<evidence type="ECO:0000313" key="2">
    <source>
        <dbReference type="EMBL" id="TCN20385.1"/>
    </source>
</evidence>
<dbReference type="SUPFAM" id="SSF55729">
    <property type="entry name" value="Acyl-CoA N-acyltransferases (Nat)"/>
    <property type="match status" value="1"/>
</dbReference>
<keyword evidence="3" id="KW-1185">Reference proteome</keyword>
<dbReference type="FunFam" id="3.40.630.30:FF:000133">
    <property type="entry name" value="Acetyltransferase, GNAT family"/>
    <property type="match status" value="1"/>
</dbReference>
<sequence>MDIRNISEDDYYKVINVLNDWWGGRQMTHLLPRLFFEHFQSTSFIVEGNDVMAAFLIGFISQTHQNVAYIHFVGVNPKHRKNGLARELYKVFFTEVQRLGCHTVRCITSPANEGSISFHQSMGFSMSLRKDYAGLGQDRVLFSKNIS</sequence>
<feature type="domain" description="N-acetyltransferase" evidence="1">
    <location>
        <begin position="1"/>
        <end position="147"/>
    </location>
</feature>
<organism evidence="2 3">
    <name type="scientific">Mesobacillus foraminis</name>
    <dbReference type="NCBI Taxonomy" id="279826"/>
    <lineage>
        <taxon>Bacteria</taxon>
        <taxon>Bacillati</taxon>
        <taxon>Bacillota</taxon>
        <taxon>Bacilli</taxon>
        <taxon>Bacillales</taxon>
        <taxon>Bacillaceae</taxon>
        <taxon>Mesobacillus</taxon>
    </lineage>
</organism>
<dbReference type="Proteomes" id="UP000295689">
    <property type="component" value="Unassembled WGS sequence"/>
</dbReference>
<dbReference type="EMBL" id="SLVV01000014">
    <property type="protein sequence ID" value="TCN20385.1"/>
    <property type="molecule type" value="Genomic_DNA"/>
</dbReference>
<dbReference type="PANTHER" id="PTHR43072:SF36">
    <property type="entry name" value="RIBOSOMAL-PROTEIN-ALANINE ACETYLTRANSFERASE"/>
    <property type="match status" value="1"/>
</dbReference>
<dbReference type="InterPro" id="IPR017255">
    <property type="entry name" value="AcTrfase_GNAT_prd"/>
</dbReference>
<comment type="caution">
    <text evidence="2">The sequence shown here is derived from an EMBL/GenBank/DDBJ whole genome shotgun (WGS) entry which is preliminary data.</text>
</comment>
<proteinExistence type="predicted"/>
<dbReference type="Pfam" id="PF00583">
    <property type="entry name" value="Acetyltransf_1"/>
    <property type="match status" value="1"/>
</dbReference>
<dbReference type="CDD" id="cd04301">
    <property type="entry name" value="NAT_SF"/>
    <property type="match status" value="1"/>
</dbReference>
<protein>
    <recommendedName>
        <fullName evidence="1">N-acetyltransferase domain-containing protein</fullName>
    </recommendedName>
</protein>
<dbReference type="InterPro" id="IPR016181">
    <property type="entry name" value="Acyl_CoA_acyltransferase"/>
</dbReference>
<evidence type="ECO:0000259" key="1">
    <source>
        <dbReference type="PROSITE" id="PS51186"/>
    </source>
</evidence>
<accession>A0A4R2B2U8</accession>
<dbReference type="Gene3D" id="3.40.630.30">
    <property type="match status" value="1"/>
</dbReference>
<name>A0A4R2B2U8_9BACI</name>
<dbReference type="GO" id="GO:0016747">
    <property type="term" value="F:acyltransferase activity, transferring groups other than amino-acyl groups"/>
    <property type="evidence" value="ECO:0007669"/>
    <property type="project" value="InterPro"/>
</dbReference>
<dbReference type="PANTHER" id="PTHR43072">
    <property type="entry name" value="N-ACETYLTRANSFERASE"/>
    <property type="match status" value="1"/>
</dbReference>
<evidence type="ECO:0000313" key="3">
    <source>
        <dbReference type="Proteomes" id="UP000295689"/>
    </source>
</evidence>
<dbReference type="AlphaFoldDB" id="A0A4R2B2U8"/>
<reference evidence="2 3" key="1">
    <citation type="journal article" date="2015" name="Stand. Genomic Sci.">
        <title>Genomic Encyclopedia of Bacterial and Archaeal Type Strains, Phase III: the genomes of soil and plant-associated and newly described type strains.</title>
        <authorList>
            <person name="Whitman W.B."/>
            <person name="Woyke T."/>
            <person name="Klenk H.P."/>
            <person name="Zhou Y."/>
            <person name="Lilburn T.G."/>
            <person name="Beck B.J."/>
            <person name="De Vos P."/>
            <person name="Vandamme P."/>
            <person name="Eisen J.A."/>
            <person name="Garrity G."/>
            <person name="Hugenholtz P."/>
            <person name="Kyrpides N.C."/>
        </authorList>
    </citation>
    <scope>NUCLEOTIDE SEQUENCE [LARGE SCALE GENOMIC DNA]</scope>
    <source>
        <strain evidence="2 3">CV53</strain>
    </source>
</reference>